<proteinExistence type="predicted"/>
<feature type="compositionally biased region" description="Basic and acidic residues" evidence="1">
    <location>
        <begin position="125"/>
        <end position="152"/>
    </location>
</feature>
<keyword evidence="3" id="KW-1185">Reference proteome</keyword>
<feature type="region of interest" description="Disordered" evidence="1">
    <location>
        <begin position="1"/>
        <end position="169"/>
    </location>
</feature>
<dbReference type="STRING" id="106549.A0A540KD02"/>
<organism evidence="2 3">
    <name type="scientific">Malus baccata</name>
    <name type="common">Siberian crab apple</name>
    <name type="synonym">Pyrus baccata</name>
    <dbReference type="NCBI Taxonomy" id="106549"/>
    <lineage>
        <taxon>Eukaryota</taxon>
        <taxon>Viridiplantae</taxon>
        <taxon>Streptophyta</taxon>
        <taxon>Embryophyta</taxon>
        <taxon>Tracheophyta</taxon>
        <taxon>Spermatophyta</taxon>
        <taxon>Magnoliopsida</taxon>
        <taxon>eudicotyledons</taxon>
        <taxon>Gunneridae</taxon>
        <taxon>Pentapetalae</taxon>
        <taxon>rosids</taxon>
        <taxon>fabids</taxon>
        <taxon>Rosales</taxon>
        <taxon>Rosaceae</taxon>
        <taxon>Amygdaloideae</taxon>
        <taxon>Maleae</taxon>
        <taxon>Malus</taxon>
    </lineage>
</organism>
<dbReference type="Proteomes" id="UP000315295">
    <property type="component" value="Unassembled WGS sequence"/>
</dbReference>
<sequence length="191" mass="19865">MGGCATKPKVSKGEAASEAPVPAPEPAAKEDQPAAVAASEAPVPAPEPAAKEDQAIAAVAVDDQEKEKEVVLVADSDEAEKKIEITPEPEPEEAQGGGDDKAKEIVDDDGQGSKRRSLSLLFKNVEGKEESTEPEKQLEPEKPLEEKTHHAPTDIAIEDASAASEKVAGAVTETADQATKQVKVAAAEEAK</sequence>
<dbReference type="AlphaFoldDB" id="A0A540KD02"/>
<gene>
    <name evidence="2" type="ORF">C1H46_042361</name>
</gene>
<accession>A0A540KD02</accession>
<reference evidence="2 3" key="1">
    <citation type="journal article" date="2019" name="G3 (Bethesda)">
        <title>Sequencing of a Wild Apple (Malus baccata) Genome Unravels the Differences Between Cultivated and Wild Apple Species Regarding Disease Resistance and Cold Tolerance.</title>
        <authorList>
            <person name="Chen X."/>
        </authorList>
    </citation>
    <scope>NUCLEOTIDE SEQUENCE [LARGE SCALE GENOMIC DNA]</scope>
    <source>
        <strain evidence="3">cv. Shandingzi</strain>
        <tissue evidence="2">Leaves</tissue>
    </source>
</reference>
<protein>
    <submittedName>
        <fullName evidence="2">Uncharacterized protein</fullName>
    </submittedName>
</protein>
<evidence type="ECO:0000313" key="2">
    <source>
        <dbReference type="EMBL" id="TQD72105.1"/>
    </source>
</evidence>
<feature type="compositionally biased region" description="Low complexity" evidence="1">
    <location>
        <begin position="33"/>
        <end position="42"/>
    </location>
</feature>
<dbReference type="EMBL" id="VIEB01001446">
    <property type="protein sequence ID" value="TQD72105.1"/>
    <property type="molecule type" value="Genomic_DNA"/>
</dbReference>
<evidence type="ECO:0000256" key="1">
    <source>
        <dbReference type="SAM" id="MobiDB-lite"/>
    </source>
</evidence>
<name>A0A540KD02_MALBA</name>
<evidence type="ECO:0000313" key="3">
    <source>
        <dbReference type="Proteomes" id="UP000315295"/>
    </source>
</evidence>
<comment type="caution">
    <text evidence="2">The sequence shown here is derived from an EMBL/GenBank/DDBJ whole genome shotgun (WGS) entry which is preliminary data.</text>
</comment>